<dbReference type="AlphaFoldDB" id="A0A645CLL0"/>
<evidence type="ECO:0000256" key="1">
    <source>
        <dbReference type="SAM" id="MobiDB-lite"/>
    </source>
</evidence>
<organism evidence="2">
    <name type="scientific">bioreactor metagenome</name>
    <dbReference type="NCBI Taxonomy" id="1076179"/>
    <lineage>
        <taxon>unclassified sequences</taxon>
        <taxon>metagenomes</taxon>
        <taxon>ecological metagenomes</taxon>
    </lineage>
</organism>
<proteinExistence type="predicted"/>
<feature type="compositionally biased region" description="Basic and acidic residues" evidence="1">
    <location>
        <begin position="1"/>
        <end position="14"/>
    </location>
</feature>
<feature type="region of interest" description="Disordered" evidence="1">
    <location>
        <begin position="1"/>
        <end position="24"/>
    </location>
</feature>
<comment type="caution">
    <text evidence="2">The sequence shown here is derived from an EMBL/GenBank/DDBJ whole genome shotgun (WGS) entry which is preliminary data.</text>
</comment>
<gene>
    <name evidence="2" type="ORF">SDC9_124895</name>
</gene>
<accession>A0A645CLL0</accession>
<protein>
    <submittedName>
        <fullName evidence="2">Uncharacterized protein</fullName>
    </submittedName>
</protein>
<evidence type="ECO:0000313" key="2">
    <source>
        <dbReference type="EMBL" id="MPM77886.1"/>
    </source>
</evidence>
<name>A0A645CLL0_9ZZZZ</name>
<reference evidence="2" key="1">
    <citation type="submission" date="2019-08" db="EMBL/GenBank/DDBJ databases">
        <authorList>
            <person name="Kucharzyk K."/>
            <person name="Murdoch R.W."/>
            <person name="Higgins S."/>
            <person name="Loffler F."/>
        </authorList>
    </citation>
    <scope>NUCLEOTIDE SEQUENCE</scope>
</reference>
<dbReference type="EMBL" id="VSSQ01028252">
    <property type="protein sequence ID" value="MPM77886.1"/>
    <property type="molecule type" value="Genomic_DNA"/>
</dbReference>
<sequence length="65" mass="7601">MNLKWRIENEKENESQNQTGGGGAFHHRPDYFYYRTGKLLHSAFTKNPVTSCCDGQWQSGSHLWR</sequence>